<gene>
    <name evidence="1" type="ORF">ANCCAN_10020</name>
</gene>
<dbReference type="EMBL" id="JOJR01000141">
    <property type="protein sequence ID" value="RCN43993.1"/>
    <property type="molecule type" value="Genomic_DNA"/>
</dbReference>
<dbReference type="STRING" id="29170.A0A368GHZ7"/>
<evidence type="ECO:0000313" key="1">
    <source>
        <dbReference type="EMBL" id="RCN43993.1"/>
    </source>
</evidence>
<keyword evidence="2" id="KW-1185">Reference proteome</keyword>
<reference evidence="1 2" key="1">
    <citation type="submission" date="2014-10" db="EMBL/GenBank/DDBJ databases">
        <title>Draft genome of the hookworm Ancylostoma caninum.</title>
        <authorList>
            <person name="Mitreva M."/>
        </authorList>
    </citation>
    <scope>NUCLEOTIDE SEQUENCE [LARGE SCALE GENOMIC DNA]</scope>
    <source>
        <strain evidence="1 2">Baltimore</strain>
    </source>
</reference>
<organism evidence="1 2">
    <name type="scientific">Ancylostoma caninum</name>
    <name type="common">Dog hookworm</name>
    <dbReference type="NCBI Taxonomy" id="29170"/>
    <lineage>
        <taxon>Eukaryota</taxon>
        <taxon>Metazoa</taxon>
        <taxon>Ecdysozoa</taxon>
        <taxon>Nematoda</taxon>
        <taxon>Chromadorea</taxon>
        <taxon>Rhabditida</taxon>
        <taxon>Rhabditina</taxon>
        <taxon>Rhabditomorpha</taxon>
        <taxon>Strongyloidea</taxon>
        <taxon>Ancylostomatidae</taxon>
        <taxon>Ancylostomatinae</taxon>
        <taxon>Ancylostoma</taxon>
    </lineage>
</organism>
<accession>A0A368GHZ7</accession>
<name>A0A368GHZ7_ANCCA</name>
<protein>
    <submittedName>
        <fullName evidence="1">Uncharacterized protein</fullName>
    </submittedName>
</protein>
<evidence type="ECO:0000313" key="2">
    <source>
        <dbReference type="Proteomes" id="UP000252519"/>
    </source>
</evidence>
<dbReference type="Proteomes" id="UP000252519">
    <property type="component" value="Unassembled WGS sequence"/>
</dbReference>
<sequence length="74" mass="8102">MWKLSSSSLEILVNIDEGEWQSLNDYDGNKANIVPDRARKYWQAVREGRLKVAHYRPATSLVGVGGNVGIGTGG</sequence>
<dbReference type="OrthoDB" id="5856599at2759"/>
<comment type="caution">
    <text evidence="1">The sequence shown here is derived from an EMBL/GenBank/DDBJ whole genome shotgun (WGS) entry which is preliminary data.</text>
</comment>
<proteinExistence type="predicted"/>
<dbReference type="AlphaFoldDB" id="A0A368GHZ7"/>